<keyword evidence="3" id="KW-0472">Membrane</keyword>
<dbReference type="GO" id="GO:0016020">
    <property type="term" value="C:membrane"/>
    <property type="evidence" value="ECO:0007669"/>
    <property type="project" value="UniProtKB-SubCell"/>
</dbReference>
<dbReference type="InterPro" id="IPR036259">
    <property type="entry name" value="MFS_trans_sf"/>
</dbReference>
<feature type="transmembrane region" description="Helical" evidence="3">
    <location>
        <begin position="323"/>
        <end position="342"/>
    </location>
</feature>
<keyword evidence="3" id="KW-0812">Transmembrane</keyword>
<evidence type="ECO:0000256" key="1">
    <source>
        <dbReference type="ARBA" id="ARBA00004141"/>
    </source>
</evidence>
<accession>A0A1E4SYD9</accession>
<feature type="transmembrane region" description="Helical" evidence="3">
    <location>
        <begin position="20"/>
        <end position="43"/>
    </location>
</feature>
<dbReference type="InterPro" id="IPR050327">
    <property type="entry name" value="Proton-linked_MCT"/>
</dbReference>
<dbReference type="Proteomes" id="UP000094801">
    <property type="component" value="Unassembled WGS sequence"/>
</dbReference>
<feature type="transmembrane region" description="Helical" evidence="3">
    <location>
        <begin position="298"/>
        <end position="317"/>
    </location>
</feature>
<dbReference type="OrthoDB" id="6509908at2759"/>
<feature type="transmembrane region" description="Helical" evidence="3">
    <location>
        <begin position="114"/>
        <end position="137"/>
    </location>
</feature>
<dbReference type="AlphaFoldDB" id="A0A1E4SYD9"/>
<keyword evidence="6" id="KW-1185">Reference proteome</keyword>
<feature type="transmembrane region" description="Helical" evidence="3">
    <location>
        <begin position="181"/>
        <end position="200"/>
    </location>
</feature>
<feature type="transmembrane region" description="Helical" evidence="3">
    <location>
        <begin position="63"/>
        <end position="85"/>
    </location>
</feature>
<organism evidence="5 6">
    <name type="scientific">[Candida] arabinofermentans NRRL YB-2248</name>
    <dbReference type="NCBI Taxonomy" id="983967"/>
    <lineage>
        <taxon>Eukaryota</taxon>
        <taxon>Fungi</taxon>
        <taxon>Dikarya</taxon>
        <taxon>Ascomycota</taxon>
        <taxon>Saccharomycotina</taxon>
        <taxon>Pichiomycetes</taxon>
        <taxon>Pichiales</taxon>
        <taxon>Pichiaceae</taxon>
        <taxon>Ogataea</taxon>
        <taxon>Ogataea/Candida clade</taxon>
    </lineage>
</organism>
<feature type="transmembrane region" description="Helical" evidence="3">
    <location>
        <begin position="363"/>
        <end position="382"/>
    </location>
</feature>
<protein>
    <recommendedName>
        <fullName evidence="4">Major facilitator superfamily (MFS) profile domain-containing protein</fullName>
    </recommendedName>
</protein>
<feature type="transmembrane region" description="Helical" evidence="3">
    <location>
        <begin position="394"/>
        <end position="415"/>
    </location>
</feature>
<evidence type="ECO:0000259" key="4">
    <source>
        <dbReference type="PROSITE" id="PS50850"/>
    </source>
</evidence>
<dbReference type="InterPro" id="IPR020846">
    <property type="entry name" value="MFS_dom"/>
</dbReference>
<feature type="domain" description="Major facilitator superfamily (MFS) profile" evidence="4">
    <location>
        <begin position="1"/>
        <end position="424"/>
    </location>
</feature>
<comment type="subcellular location">
    <subcellularLocation>
        <location evidence="1">Membrane</location>
        <topology evidence="1">Multi-pass membrane protein</topology>
    </subcellularLocation>
</comment>
<evidence type="ECO:0000256" key="2">
    <source>
        <dbReference type="ARBA" id="ARBA00006727"/>
    </source>
</evidence>
<feature type="transmembrane region" description="Helical" evidence="3">
    <location>
        <begin position="268"/>
        <end position="286"/>
    </location>
</feature>
<dbReference type="GO" id="GO:0022857">
    <property type="term" value="F:transmembrane transporter activity"/>
    <property type="evidence" value="ECO:0007669"/>
    <property type="project" value="InterPro"/>
</dbReference>
<dbReference type="Gene3D" id="1.20.1250.20">
    <property type="entry name" value="MFS general substrate transporter like domains"/>
    <property type="match status" value="2"/>
</dbReference>
<gene>
    <name evidence="5" type="ORF">CANARDRAFT_176752</name>
</gene>
<dbReference type="PANTHER" id="PTHR11360">
    <property type="entry name" value="MONOCARBOXYLATE TRANSPORTER"/>
    <property type="match status" value="1"/>
</dbReference>
<evidence type="ECO:0000313" key="5">
    <source>
        <dbReference type="EMBL" id="ODV84516.1"/>
    </source>
</evidence>
<dbReference type="PROSITE" id="PS50850">
    <property type="entry name" value="MFS"/>
    <property type="match status" value="1"/>
</dbReference>
<dbReference type="SUPFAM" id="SSF103473">
    <property type="entry name" value="MFS general substrate transporter"/>
    <property type="match status" value="1"/>
</dbReference>
<dbReference type="PANTHER" id="PTHR11360:SF177">
    <property type="entry name" value="RIBOFLAVIN TRANSPORTER MCH5"/>
    <property type="match status" value="1"/>
</dbReference>
<name>A0A1E4SYD9_9ASCO</name>
<dbReference type="GO" id="GO:0032218">
    <property type="term" value="P:riboflavin transport"/>
    <property type="evidence" value="ECO:0007669"/>
    <property type="project" value="TreeGrafter"/>
</dbReference>
<dbReference type="Pfam" id="PF07690">
    <property type="entry name" value="MFS_1"/>
    <property type="match status" value="2"/>
</dbReference>
<evidence type="ECO:0000313" key="6">
    <source>
        <dbReference type="Proteomes" id="UP000094801"/>
    </source>
</evidence>
<feature type="transmembrane region" description="Helical" evidence="3">
    <location>
        <begin position="149"/>
        <end position="169"/>
    </location>
</feature>
<reference evidence="6" key="1">
    <citation type="submission" date="2016-04" db="EMBL/GenBank/DDBJ databases">
        <title>Comparative genomics of biotechnologically important yeasts.</title>
        <authorList>
            <consortium name="DOE Joint Genome Institute"/>
            <person name="Riley R."/>
            <person name="Haridas S."/>
            <person name="Wolfe K.H."/>
            <person name="Lopes M.R."/>
            <person name="Hittinger C.T."/>
            <person name="Goker M."/>
            <person name="Salamov A."/>
            <person name="Wisecaver J."/>
            <person name="Long T.M."/>
            <person name="Aerts A.L."/>
            <person name="Barry K."/>
            <person name="Choi C."/>
            <person name="Clum A."/>
            <person name="Coughlan A.Y."/>
            <person name="Deshpande S."/>
            <person name="Douglass A.P."/>
            <person name="Hanson S.J."/>
            <person name="Klenk H.-P."/>
            <person name="Labutti K."/>
            <person name="Lapidus A."/>
            <person name="Lindquist E."/>
            <person name="Lipzen A."/>
            <person name="Meier-Kolthoff J.P."/>
            <person name="Ohm R.A."/>
            <person name="Otillar R.P."/>
            <person name="Pangilinan J."/>
            <person name="Peng Y."/>
            <person name="Rokas A."/>
            <person name="Rosa C.A."/>
            <person name="Scheuner C."/>
            <person name="Sibirny A.A."/>
            <person name="Slot J.C."/>
            <person name="Stielow J.B."/>
            <person name="Sun H."/>
            <person name="Kurtzman C.P."/>
            <person name="Blackwell M."/>
            <person name="Grigoriev I.V."/>
            <person name="Jeffries T.W."/>
        </authorList>
    </citation>
    <scope>NUCLEOTIDE SEQUENCE [LARGE SCALE GENOMIC DNA]</scope>
    <source>
        <strain evidence="6">NRRL YB-2248</strain>
    </source>
</reference>
<sequence length="424" mass="46702">MTNYDAFGHEDETQFPEGGLRAWLCVCGSTFGLMTVFGVMNTISSIQLYIQSNQLKDEKISNIAWIFSLYMFFNLSMSIVSGPLFDTVDIKKVLLPGMILNCIGLYATAYSTKLWHFILSFGFAAGIGSGITMTPLISVISHWFLKNRGLASGVSQCGSLSGVFFPLMLRSLYPKIGFQKSMVIMASICVFLCILSFCLVKDRSDIVGDPALRGVPLMRRVRENLDLKSFKEKPYSLLTAGLFLNEFSILLVITYVSTYGEVRGMSQSTAFLLLTVLNSAGVLGKLIPPMISDKMGRFNVMIIISVIMSISIFAIWLPYYNNVGLFIFAAVYGFGFSGSYSMTPTAVSQISETKKFGSRFATCYFVVAFGNLISMPIGSLLINEQTVSNYNHMIIFAGCSCFGATILFTLARISIVGTKLKVFV</sequence>
<evidence type="ECO:0000256" key="3">
    <source>
        <dbReference type="SAM" id="Phobius"/>
    </source>
</evidence>
<dbReference type="EMBL" id="KV453856">
    <property type="protein sequence ID" value="ODV84516.1"/>
    <property type="molecule type" value="Genomic_DNA"/>
</dbReference>
<proteinExistence type="inferred from homology"/>
<dbReference type="InterPro" id="IPR011701">
    <property type="entry name" value="MFS"/>
</dbReference>
<keyword evidence="3" id="KW-1133">Transmembrane helix</keyword>
<feature type="transmembrane region" description="Helical" evidence="3">
    <location>
        <begin position="235"/>
        <end position="256"/>
    </location>
</feature>
<comment type="similarity">
    <text evidence="2">Belongs to the major facilitator superfamily. Monocarboxylate porter (TC 2.A.1.13) family.</text>
</comment>